<comment type="subcellular location">
    <subcellularLocation>
        <location evidence="2">Secreted</location>
        <location evidence="2">Cell wall</location>
    </subcellularLocation>
</comment>
<evidence type="ECO:0000313" key="4">
    <source>
        <dbReference type="Proteomes" id="UP001143548"/>
    </source>
</evidence>
<dbReference type="SMART" id="SM00075">
    <property type="entry name" value="HYDRO"/>
    <property type="match status" value="1"/>
</dbReference>
<protein>
    <recommendedName>
        <fullName evidence="2">Hydrophobin</fullName>
    </recommendedName>
</protein>
<dbReference type="EMBL" id="BROQ01000009">
    <property type="protein sequence ID" value="GKZ18132.1"/>
    <property type="molecule type" value="Genomic_DNA"/>
</dbReference>
<feature type="signal peptide" evidence="2">
    <location>
        <begin position="1"/>
        <end position="17"/>
    </location>
</feature>
<feature type="chain" id="PRO_5041018377" description="Hydrophobin" evidence="2">
    <location>
        <begin position="18"/>
        <end position="119"/>
    </location>
</feature>
<dbReference type="GO" id="GO:0005199">
    <property type="term" value="F:structural constituent of cell wall"/>
    <property type="evidence" value="ECO:0007669"/>
    <property type="project" value="InterPro"/>
</dbReference>
<keyword evidence="2" id="KW-0732">Signal</keyword>
<proteinExistence type="inferred from homology"/>
<dbReference type="AlphaFoldDB" id="A0A9W5YLJ1"/>
<reference evidence="3" key="1">
    <citation type="submission" date="2022-07" db="EMBL/GenBank/DDBJ databases">
        <title>Taxonomy of Aspergillus series Nigri: significant species reduction supported by multi-species coalescent approaches.</title>
        <authorList>
            <person name="Bian C."/>
            <person name="Kusuya Y."/>
            <person name="Sklenar F."/>
            <person name="D'hooge E."/>
            <person name="Yaguchi T."/>
            <person name="Takahashi H."/>
            <person name="Hubka V."/>
        </authorList>
    </citation>
    <scope>NUCLEOTIDE SEQUENCE</scope>
    <source>
        <strain evidence="3">CBS 733.88</strain>
    </source>
</reference>
<dbReference type="Proteomes" id="UP001143548">
    <property type="component" value="Unassembled WGS sequence"/>
</dbReference>
<evidence type="ECO:0000313" key="3">
    <source>
        <dbReference type="EMBL" id="GKZ18132.1"/>
    </source>
</evidence>
<keyword evidence="2" id="KW-0134">Cell wall</keyword>
<dbReference type="InterPro" id="IPR001338">
    <property type="entry name" value="Class_I_Hydrophobin"/>
</dbReference>
<evidence type="ECO:0000256" key="1">
    <source>
        <dbReference type="ARBA" id="ARBA00023157"/>
    </source>
</evidence>
<dbReference type="GO" id="GO:0009277">
    <property type="term" value="C:fungal-type cell wall"/>
    <property type="evidence" value="ECO:0007669"/>
    <property type="project" value="InterPro"/>
</dbReference>
<dbReference type="CDD" id="cd23507">
    <property type="entry name" value="hydrophobin_I"/>
    <property type="match status" value="1"/>
</dbReference>
<sequence>MKFAVAAILGFAMTVAAIPAAKGSQQKLSINDASGQCSVGDIYCCNPTNKEDTDGVLNNVLKEGLLIGSLVNGKGSACAPISLIGDLDLLAFFEKDDDDKSFCKNTIACCPNGNCAALG</sequence>
<keyword evidence="2" id="KW-0964">Secreted</keyword>
<dbReference type="Pfam" id="PF01185">
    <property type="entry name" value="Hydrophobin"/>
    <property type="match status" value="1"/>
</dbReference>
<comment type="caution">
    <text evidence="3">The sequence shown here is derived from an EMBL/GenBank/DDBJ whole genome shotgun (WGS) entry which is preliminary data.</text>
</comment>
<organism evidence="3 4">
    <name type="scientific">Aspergillus brasiliensis</name>
    <dbReference type="NCBI Taxonomy" id="319629"/>
    <lineage>
        <taxon>Eukaryota</taxon>
        <taxon>Fungi</taxon>
        <taxon>Dikarya</taxon>
        <taxon>Ascomycota</taxon>
        <taxon>Pezizomycotina</taxon>
        <taxon>Eurotiomycetes</taxon>
        <taxon>Eurotiomycetidae</taxon>
        <taxon>Eurotiales</taxon>
        <taxon>Aspergillaceae</taxon>
        <taxon>Aspergillus</taxon>
        <taxon>Aspergillus subgen. Circumdati</taxon>
    </lineage>
</organism>
<evidence type="ECO:0000256" key="2">
    <source>
        <dbReference type="RuleBase" id="RU365009"/>
    </source>
</evidence>
<gene>
    <name evidence="3" type="ORF">AbraCBS73388_011575</name>
</gene>
<keyword evidence="1 2" id="KW-1015">Disulfide bond</keyword>
<comment type="similarity">
    <text evidence="2">Belongs to the fungal hydrophobin family.</text>
</comment>
<name>A0A9W5YLJ1_9EURO</name>
<accession>A0A9W5YLJ1</accession>